<evidence type="ECO:0000313" key="3">
    <source>
        <dbReference type="Proteomes" id="UP000317169"/>
    </source>
</evidence>
<evidence type="ECO:0000256" key="1">
    <source>
        <dbReference type="SAM" id="SignalP"/>
    </source>
</evidence>
<dbReference type="RefSeq" id="WP_141420401.1">
    <property type="nucleotide sequence ID" value="NZ_VIAR01000001.1"/>
</dbReference>
<feature type="signal peptide" evidence="1">
    <location>
        <begin position="1"/>
        <end position="21"/>
    </location>
</feature>
<keyword evidence="1" id="KW-0732">Signal</keyword>
<protein>
    <submittedName>
        <fullName evidence="2">Uncharacterized protein</fullName>
    </submittedName>
</protein>
<feature type="chain" id="PRO_5021488550" evidence="1">
    <location>
        <begin position="22"/>
        <end position="188"/>
    </location>
</feature>
<dbReference type="OrthoDB" id="1452588at2"/>
<keyword evidence="3" id="KW-1185">Reference proteome</keyword>
<dbReference type="PROSITE" id="PS51257">
    <property type="entry name" value="PROKAR_LIPOPROTEIN"/>
    <property type="match status" value="1"/>
</dbReference>
<organism evidence="2 3">
    <name type="scientific">Haloflavibacter putidus</name>
    <dbReference type="NCBI Taxonomy" id="2576776"/>
    <lineage>
        <taxon>Bacteria</taxon>
        <taxon>Pseudomonadati</taxon>
        <taxon>Bacteroidota</taxon>
        <taxon>Flavobacteriia</taxon>
        <taxon>Flavobacteriales</taxon>
        <taxon>Flavobacteriaceae</taxon>
        <taxon>Haloflavibacter</taxon>
    </lineage>
</organism>
<dbReference type="AlphaFoldDB" id="A0A507ZSS2"/>
<evidence type="ECO:0000313" key="2">
    <source>
        <dbReference type="EMBL" id="TQD40670.1"/>
    </source>
</evidence>
<dbReference type="Proteomes" id="UP000317169">
    <property type="component" value="Unassembled WGS sequence"/>
</dbReference>
<gene>
    <name evidence="2" type="ORF">FKR84_01435</name>
</gene>
<comment type="caution">
    <text evidence="2">The sequence shown here is derived from an EMBL/GenBank/DDBJ whole genome shotgun (WGS) entry which is preliminary data.</text>
</comment>
<proteinExistence type="predicted"/>
<sequence>MKTIKILSILFISVLSFSACSSDDDLPQVINEEEVITDVSLEITNAMGETTTYTFTDPQYRDETYVSPVILLEENATYVVEARFYNKSNPNNPEDITVEIKEERNAHFVTYAFANATVDLERTDGADATDSDGIPIGISTKWTTNSATSGDVVVRLIHEAEVKDITNPNGSVVGGETDVEAIFDLEIE</sequence>
<dbReference type="EMBL" id="VIAR01000001">
    <property type="protein sequence ID" value="TQD40670.1"/>
    <property type="molecule type" value="Genomic_DNA"/>
</dbReference>
<name>A0A507ZSS2_9FLAO</name>
<accession>A0A507ZSS2</accession>
<reference evidence="2 3" key="1">
    <citation type="submission" date="2019-06" db="EMBL/GenBank/DDBJ databases">
        <title>Flavibacter putida gen. nov., sp. nov., a novel marine bacterium of the family Flavobacteriaceae isolated from coastal seawater.</title>
        <authorList>
            <person name="Feng X."/>
        </authorList>
    </citation>
    <scope>NUCLEOTIDE SEQUENCE [LARGE SCALE GENOMIC DNA]</scope>
    <source>
        <strain evidence="2 3">PLHSN227</strain>
    </source>
</reference>